<dbReference type="Proteomes" id="UP001221898">
    <property type="component" value="Unassembled WGS sequence"/>
</dbReference>
<feature type="compositionally biased region" description="Basic residues" evidence="1">
    <location>
        <begin position="1"/>
        <end position="13"/>
    </location>
</feature>
<proteinExistence type="predicted"/>
<protein>
    <submittedName>
        <fullName evidence="2">Uncharacterized protein</fullName>
    </submittedName>
</protein>
<sequence length="103" mass="11003">MAQTRRNGRKTTKRPSAPKDHGLPPLTDPLEGKPQPVRSLLLVGGQPTTSGTQEGGGHGNRRAPERRARSPVPSFSGTRLPFSAPALPCCHRAPVPHRTCALD</sequence>
<accession>A0AAD7SE61</accession>
<dbReference type="EMBL" id="JAINUG010000073">
    <property type="protein sequence ID" value="KAJ8400929.1"/>
    <property type="molecule type" value="Genomic_DNA"/>
</dbReference>
<reference evidence="2" key="1">
    <citation type="journal article" date="2023" name="Science">
        <title>Genome structures resolve the early diversification of teleost fishes.</title>
        <authorList>
            <person name="Parey E."/>
            <person name="Louis A."/>
            <person name="Montfort J."/>
            <person name="Bouchez O."/>
            <person name="Roques C."/>
            <person name="Iampietro C."/>
            <person name="Lluch J."/>
            <person name="Castinel A."/>
            <person name="Donnadieu C."/>
            <person name="Desvignes T."/>
            <person name="Floi Bucao C."/>
            <person name="Jouanno E."/>
            <person name="Wen M."/>
            <person name="Mejri S."/>
            <person name="Dirks R."/>
            <person name="Jansen H."/>
            <person name="Henkel C."/>
            <person name="Chen W.J."/>
            <person name="Zahm M."/>
            <person name="Cabau C."/>
            <person name="Klopp C."/>
            <person name="Thompson A.W."/>
            <person name="Robinson-Rechavi M."/>
            <person name="Braasch I."/>
            <person name="Lecointre G."/>
            <person name="Bobe J."/>
            <person name="Postlethwait J.H."/>
            <person name="Berthelot C."/>
            <person name="Roest Crollius H."/>
            <person name="Guiguen Y."/>
        </authorList>
    </citation>
    <scope>NUCLEOTIDE SEQUENCE</scope>
    <source>
        <strain evidence="2">NC1722</strain>
    </source>
</reference>
<dbReference type="AlphaFoldDB" id="A0AAD7SE61"/>
<evidence type="ECO:0000313" key="2">
    <source>
        <dbReference type="EMBL" id="KAJ8400929.1"/>
    </source>
</evidence>
<feature type="region of interest" description="Disordered" evidence="1">
    <location>
        <begin position="1"/>
        <end position="86"/>
    </location>
</feature>
<gene>
    <name evidence="2" type="ORF">AAFF_G00388860</name>
</gene>
<keyword evidence="3" id="KW-1185">Reference proteome</keyword>
<name>A0AAD7SE61_9TELE</name>
<evidence type="ECO:0000313" key="3">
    <source>
        <dbReference type="Proteomes" id="UP001221898"/>
    </source>
</evidence>
<evidence type="ECO:0000256" key="1">
    <source>
        <dbReference type="SAM" id="MobiDB-lite"/>
    </source>
</evidence>
<comment type="caution">
    <text evidence="2">The sequence shown here is derived from an EMBL/GenBank/DDBJ whole genome shotgun (WGS) entry which is preliminary data.</text>
</comment>
<organism evidence="2 3">
    <name type="scientific">Aldrovandia affinis</name>
    <dbReference type="NCBI Taxonomy" id="143900"/>
    <lineage>
        <taxon>Eukaryota</taxon>
        <taxon>Metazoa</taxon>
        <taxon>Chordata</taxon>
        <taxon>Craniata</taxon>
        <taxon>Vertebrata</taxon>
        <taxon>Euteleostomi</taxon>
        <taxon>Actinopterygii</taxon>
        <taxon>Neopterygii</taxon>
        <taxon>Teleostei</taxon>
        <taxon>Notacanthiformes</taxon>
        <taxon>Halosauridae</taxon>
        <taxon>Aldrovandia</taxon>
    </lineage>
</organism>